<comment type="function">
    <text evidence="3">Required for maturation of urease via the functional incorporation of the urease nickel metallocenter.</text>
</comment>
<organism evidence="4 5">
    <name type="scientific">Aneurinibacillus danicus</name>
    <dbReference type="NCBI Taxonomy" id="267746"/>
    <lineage>
        <taxon>Bacteria</taxon>
        <taxon>Bacillati</taxon>
        <taxon>Bacillota</taxon>
        <taxon>Bacilli</taxon>
        <taxon>Bacillales</taxon>
        <taxon>Paenibacillaceae</taxon>
        <taxon>Aneurinibacillus group</taxon>
        <taxon>Aneurinibacillus</taxon>
    </lineage>
</organism>
<comment type="caution">
    <text evidence="4">The sequence shown here is derived from an EMBL/GenBank/DDBJ whole genome shotgun (WGS) entry which is preliminary data.</text>
</comment>
<dbReference type="Pfam" id="PF01730">
    <property type="entry name" value="UreF"/>
    <property type="match status" value="1"/>
</dbReference>
<dbReference type="EMBL" id="BJXX01000047">
    <property type="protein sequence ID" value="GEN33566.1"/>
    <property type="molecule type" value="Genomic_DNA"/>
</dbReference>
<dbReference type="GO" id="GO:0005737">
    <property type="term" value="C:cytoplasm"/>
    <property type="evidence" value="ECO:0007669"/>
    <property type="project" value="UniProtKB-SubCell"/>
</dbReference>
<keyword evidence="3" id="KW-0963">Cytoplasm</keyword>
<dbReference type="PANTHER" id="PTHR33620">
    <property type="entry name" value="UREASE ACCESSORY PROTEIN F"/>
    <property type="match status" value="1"/>
</dbReference>
<dbReference type="PIRSF" id="PIRSF009467">
    <property type="entry name" value="Ureas_acces_UreF"/>
    <property type="match status" value="1"/>
</dbReference>
<keyword evidence="1 3" id="KW-0996">Nickel insertion</keyword>
<evidence type="ECO:0000256" key="2">
    <source>
        <dbReference type="ARBA" id="ARBA00023186"/>
    </source>
</evidence>
<comment type="subunit">
    <text evidence="3">UreD, UreF and UreG form a complex that acts as a GTP-hydrolysis-dependent molecular chaperone, activating the urease apoprotein by helping to assemble the nickel containing metallocenter of UreC. The UreE protein probably delivers the nickel.</text>
</comment>
<keyword evidence="2 3" id="KW-0143">Chaperone</keyword>
<dbReference type="PANTHER" id="PTHR33620:SF1">
    <property type="entry name" value="UREASE ACCESSORY PROTEIN F"/>
    <property type="match status" value="1"/>
</dbReference>
<evidence type="ECO:0000256" key="1">
    <source>
        <dbReference type="ARBA" id="ARBA00022988"/>
    </source>
</evidence>
<dbReference type="HAMAP" id="MF_01385">
    <property type="entry name" value="UreF"/>
    <property type="match status" value="1"/>
</dbReference>
<accession>A0A511V3S3</accession>
<reference evidence="4 5" key="1">
    <citation type="submission" date="2019-07" db="EMBL/GenBank/DDBJ databases">
        <title>Whole genome shotgun sequence of Aneurinibacillus danicus NBRC 102444.</title>
        <authorList>
            <person name="Hosoyama A."/>
            <person name="Uohara A."/>
            <person name="Ohji S."/>
            <person name="Ichikawa N."/>
        </authorList>
    </citation>
    <scope>NUCLEOTIDE SEQUENCE [LARGE SCALE GENOMIC DNA]</scope>
    <source>
        <strain evidence="4 5">NBRC 102444</strain>
    </source>
</reference>
<protein>
    <recommendedName>
        <fullName evidence="3">Urease accessory protein UreF</fullName>
    </recommendedName>
</protein>
<proteinExistence type="inferred from homology"/>
<dbReference type="InterPro" id="IPR038277">
    <property type="entry name" value="UreF_sf"/>
</dbReference>
<sequence>MDIVMDSRLLALLQLCDSNFPSGAFSHSFGLETYIQEYRVNSKATFAHWLQVYLDKQLVYVDGLACRLVYEALEQNRVNEIWQWDQMLYAQNIPRESREASRRMGERMVRMGIDLFSLPLLKEYEERIRAKRSFGHPAIVFAMIVHSLNIAKEIGILSYLYSSIAALVQNGVRGIPLGQTDGQRLLLECHPWLIKATEKIKKMDASDFGAVSPGLEIAQMHHERLHVRLFMS</sequence>
<keyword evidence="5" id="KW-1185">Reference proteome</keyword>
<name>A0A511V3S3_9BACL</name>
<dbReference type="Proteomes" id="UP000321157">
    <property type="component" value="Unassembled WGS sequence"/>
</dbReference>
<gene>
    <name evidence="3 4" type="primary">ureF</name>
    <name evidence="4" type="ORF">ADA01nite_10260</name>
</gene>
<dbReference type="AlphaFoldDB" id="A0A511V3S3"/>
<comment type="subcellular location">
    <subcellularLocation>
        <location evidence="3">Cytoplasm</location>
    </subcellularLocation>
</comment>
<dbReference type="Gene3D" id="1.10.4190.10">
    <property type="entry name" value="Urease accessory protein UreF"/>
    <property type="match status" value="1"/>
</dbReference>
<dbReference type="InterPro" id="IPR002639">
    <property type="entry name" value="UreF"/>
</dbReference>
<evidence type="ECO:0000313" key="5">
    <source>
        <dbReference type="Proteomes" id="UP000321157"/>
    </source>
</evidence>
<dbReference type="GO" id="GO:0016151">
    <property type="term" value="F:nickel cation binding"/>
    <property type="evidence" value="ECO:0007669"/>
    <property type="project" value="UniProtKB-UniRule"/>
</dbReference>
<evidence type="ECO:0000256" key="3">
    <source>
        <dbReference type="HAMAP-Rule" id="MF_01385"/>
    </source>
</evidence>
<comment type="similarity">
    <text evidence="3">Belongs to the UreF family.</text>
</comment>
<evidence type="ECO:0000313" key="4">
    <source>
        <dbReference type="EMBL" id="GEN33566.1"/>
    </source>
</evidence>